<evidence type="ECO:0000313" key="2">
    <source>
        <dbReference type="EMBL" id="MBU3849209.1"/>
    </source>
</evidence>
<dbReference type="InterPro" id="IPR036779">
    <property type="entry name" value="LysM_dom_sf"/>
</dbReference>
<proteinExistence type="predicted"/>
<reference evidence="2" key="1">
    <citation type="journal article" date="2021" name="PeerJ">
        <title>Extensive microbial diversity within the chicken gut microbiome revealed by metagenomics and culture.</title>
        <authorList>
            <person name="Gilroy R."/>
            <person name="Ravi A."/>
            <person name="Getino M."/>
            <person name="Pursley I."/>
            <person name="Horton D.L."/>
            <person name="Alikhan N.F."/>
            <person name="Baker D."/>
            <person name="Gharbi K."/>
            <person name="Hall N."/>
            <person name="Watson M."/>
            <person name="Adriaenssens E.M."/>
            <person name="Foster-Nyarko E."/>
            <person name="Jarju S."/>
            <person name="Secka A."/>
            <person name="Antonio M."/>
            <person name="Oren A."/>
            <person name="Chaudhuri R.R."/>
            <person name="La Ragione R."/>
            <person name="Hildebrand F."/>
            <person name="Pallen M.J."/>
        </authorList>
    </citation>
    <scope>NUCLEOTIDE SEQUENCE</scope>
    <source>
        <strain evidence="2">Gambia15-2214</strain>
    </source>
</reference>
<gene>
    <name evidence="2" type="ORF">IAA16_01435</name>
</gene>
<name>A0A9E2L0Q8_9SPIR</name>
<evidence type="ECO:0000256" key="1">
    <source>
        <dbReference type="SAM" id="SignalP"/>
    </source>
</evidence>
<evidence type="ECO:0000313" key="3">
    <source>
        <dbReference type="Proteomes" id="UP000823914"/>
    </source>
</evidence>
<sequence>MKKLILFVLVIVSSVNLYAASYKDNQYQKLAEAYAVKAQTAFDEGEYDLAVEYTRQAEENAALSQQYVEMMLLRADADTQIRVAANRLVWARSIKADVNHADIYNEGVRLLEEARTAFEAEDYVKAKELALASMEALKALPEDTSGTFPEYYVVESWSTTRDCFWNIAGKPFVYNDPWLWKHLYDANKDVLNAPDNPDLISPGVKIRIPSISGETRSGTYDPAKEYDTFKK</sequence>
<reference evidence="2" key="2">
    <citation type="submission" date="2021-04" db="EMBL/GenBank/DDBJ databases">
        <authorList>
            <person name="Gilroy R."/>
        </authorList>
    </citation>
    <scope>NUCLEOTIDE SEQUENCE</scope>
    <source>
        <strain evidence="2">Gambia15-2214</strain>
    </source>
</reference>
<dbReference type="AlphaFoldDB" id="A0A9E2L0Q8"/>
<dbReference type="PANTHER" id="PTHR34700:SF4">
    <property type="entry name" value="PHAGE-LIKE ELEMENT PBSX PROTEIN XKDP"/>
    <property type="match status" value="1"/>
</dbReference>
<accession>A0A9E2L0Q8</accession>
<dbReference type="PANTHER" id="PTHR34700">
    <property type="entry name" value="POTASSIUM BINDING PROTEIN KBP"/>
    <property type="match status" value="1"/>
</dbReference>
<feature type="chain" id="PRO_5039352889" description="LysM domain-containing protein" evidence="1">
    <location>
        <begin position="20"/>
        <end position="231"/>
    </location>
</feature>
<protein>
    <recommendedName>
        <fullName evidence="4">LysM domain-containing protein</fullName>
    </recommendedName>
</protein>
<dbReference type="Gene3D" id="3.10.350.10">
    <property type="entry name" value="LysM domain"/>
    <property type="match status" value="1"/>
</dbReference>
<organism evidence="2 3">
    <name type="scientific">Candidatus Treponema excrementipullorum</name>
    <dbReference type="NCBI Taxonomy" id="2838768"/>
    <lineage>
        <taxon>Bacteria</taxon>
        <taxon>Pseudomonadati</taxon>
        <taxon>Spirochaetota</taxon>
        <taxon>Spirochaetia</taxon>
        <taxon>Spirochaetales</taxon>
        <taxon>Treponemataceae</taxon>
        <taxon>Treponema</taxon>
    </lineage>
</organism>
<evidence type="ECO:0008006" key="4">
    <source>
        <dbReference type="Google" id="ProtNLM"/>
    </source>
</evidence>
<dbReference type="InterPro" id="IPR052196">
    <property type="entry name" value="Bact_Kbp"/>
</dbReference>
<dbReference type="EMBL" id="JAHLFV010000033">
    <property type="protein sequence ID" value="MBU3849209.1"/>
    <property type="molecule type" value="Genomic_DNA"/>
</dbReference>
<keyword evidence="1" id="KW-0732">Signal</keyword>
<dbReference type="Proteomes" id="UP000823914">
    <property type="component" value="Unassembled WGS sequence"/>
</dbReference>
<feature type="signal peptide" evidence="1">
    <location>
        <begin position="1"/>
        <end position="19"/>
    </location>
</feature>
<comment type="caution">
    <text evidence="2">The sequence shown here is derived from an EMBL/GenBank/DDBJ whole genome shotgun (WGS) entry which is preliminary data.</text>
</comment>